<gene>
    <name evidence="1" type="ORF">H4R21_006815</name>
</gene>
<comment type="caution">
    <text evidence="1">The sequence shown here is derived from an EMBL/GenBank/DDBJ whole genome shotgun (WGS) entry which is preliminary data.</text>
</comment>
<sequence length="233" mass="24748">FFIGSGMFAPMFFIPIWYTIVKNASAISGGLHLLPYFLGLSLVSIASGFIVTKTGRYRLLVSLGTAVFIVGLGLLTLFDGSTNSGKQIGFLLIAGVGVGFNIQILLIVVQTAAPVEDMAAATTLFLFSRTLGSSIGIAIMQSVLQNAIIPKLGLLAAQHPEYADVFMVSLNDQSAIYKGGLPIDVQAQLVSYYVGALQKVFIANVAIAAVSLPFTFFLKHVPLRANMKPTVGE</sequence>
<proteinExistence type="predicted"/>
<reference evidence="1" key="1">
    <citation type="submission" date="2022-07" db="EMBL/GenBank/DDBJ databases">
        <title>Phylogenomic reconstructions and comparative analyses of Kickxellomycotina fungi.</title>
        <authorList>
            <person name="Reynolds N.K."/>
            <person name="Stajich J.E."/>
            <person name="Barry K."/>
            <person name="Grigoriev I.V."/>
            <person name="Crous P."/>
            <person name="Smith M.E."/>
        </authorList>
    </citation>
    <scope>NUCLEOTIDE SEQUENCE</scope>
    <source>
        <strain evidence="1">BCRC 34780</strain>
    </source>
</reference>
<feature type="non-terminal residue" evidence="1">
    <location>
        <position position="1"/>
    </location>
</feature>
<dbReference type="EMBL" id="JANBUN010003862">
    <property type="protein sequence ID" value="KAJ2789152.1"/>
    <property type="molecule type" value="Genomic_DNA"/>
</dbReference>
<name>A0ACC1KG06_9FUNG</name>
<protein>
    <submittedName>
        <fullName evidence="1">Uncharacterized protein</fullName>
    </submittedName>
</protein>
<evidence type="ECO:0000313" key="2">
    <source>
        <dbReference type="Proteomes" id="UP001140087"/>
    </source>
</evidence>
<keyword evidence="2" id="KW-1185">Reference proteome</keyword>
<organism evidence="1 2">
    <name type="scientific">Coemansia helicoidea</name>
    <dbReference type="NCBI Taxonomy" id="1286919"/>
    <lineage>
        <taxon>Eukaryota</taxon>
        <taxon>Fungi</taxon>
        <taxon>Fungi incertae sedis</taxon>
        <taxon>Zoopagomycota</taxon>
        <taxon>Kickxellomycotina</taxon>
        <taxon>Kickxellomycetes</taxon>
        <taxon>Kickxellales</taxon>
        <taxon>Kickxellaceae</taxon>
        <taxon>Coemansia</taxon>
    </lineage>
</organism>
<evidence type="ECO:0000313" key="1">
    <source>
        <dbReference type="EMBL" id="KAJ2789152.1"/>
    </source>
</evidence>
<accession>A0ACC1KG06</accession>
<dbReference type="Proteomes" id="UP001140087">
    <property type="component" value="Unassembled WGS sequence"/>
</dbReference>